<dbReference type="AlphaFoldDB" id="A0A7Y9LPT2"/>
<evidence type="ECO:0000256" key="3">
    <source>
        <dbReference type="ARBA" id="ARBA00023125"/>
    </source>
</evidence>
<dbReference type="PROSITE" id="PS50931">
    <property type="entry name" value="HTH_LYSR"/>
    <property type="match status" value="1"/>
</dbReference>
<accession>A0A7Y9LPT2</accession>
<gene>
    <name evidence="6" type="ORF">FHW18_004207</name>
</gene>
<protein>
    <submittedName>
        <fullName evidence="6">DNA-binding transcriptional LysR family regulator</fullName>
    </submittedName>
</protein>
<keyword evidence="4" id="KW-0804">Transcription</keyword>
<evidence type="ECO:0000256" key="1">
    <source>
        <dbReference type="ARBA" id="ARBA00009437"/>
    </source>
</evidence>
<keyword evidence="3 6" id="KW-0238">DNA-binding</keyword>
<dbReference type="Pfam" id="PF03466">
    <property type="entry name" value="LysR_substrate"/>
    <property type="match status" value="1"/>
</dbReference>
<dbReference type="PRINTS" id="PR00039">
    <property type="entry name" value="HTHLYSR"/>
</dbReference>
<dbReference type="FunFam" id="1.10.10.10:FF:000001">
    <property type="entry name" value="LysR family transcriptional regulator"/>
    <property type="match status" value="1"/>
</dbReference>
<comment type="caution">
    <text evidence="6">The sequence shown here is derived from an EMBL/GenBank/DDBJ whole genome shotgun (WGS) entry which is preliminary data.</text>
</comment>
<organism evidence="6 7">
    <name type="scientific">Pigmentiphaga litoralis</name>
    <dbReference type="NCBI Taxonomy" id="516702"/>
    <lineage>
        <taxon>Bacteria</taxon>
        <taxon>Pseudomonadati</taxon>
        <taxon>Pseudomonadota</taxon>
        <taxon>Betaproteobacteria</taxon>
        <taxon>Burkholderiales</taxon>
        <taxon>Alcaligenaceae</taxon>
        <taxon>Pigmentiphaga</taxon>
    </lineage>
</organism>
<dbReference type="InterPro" id="IPR036388">
    <property type="entry name" value="WH-like_DNA-bd_sf"/>
</dbReference>
<feature type="domain" description="HTH lysR-type" evidence="5">
    <location>
        <begin position="1"/>
        <end position="53"/>
    </location>
</feature>
<dbReference type="InterPro" id="IPR005119">
    <property type="entry name" value="LysR_subst-bd"/>
</dbReference>
<dbReference type="InterPro" id="IPR000847">
    <property type="entry name" value="LysR_HTH_N"/>
</dbReference>
<dbReference type="SUPFAM" id="SSF46785">
    <property type="entry name" value="Winged helix' DNA-binding domain"/>
    <property type="match status" value="1"/>
</dbReference>
<dbReference type="GO" id="GO:0003677">
    <property type="term" value="F:DNA binding"/>
    <property type="evidence" value="ECO:0007669"/>
    <property type="project" value="UniProtKB-KW"/>
</dbReference>
<keyword evidence="7" id="KW-1185">Reference proteome</keyword>
<dbReference type="Proteomes" id="UP000542125">
    <property type="component" value="Unassembled WGS sequence"/>
</dbReference>
<dbReference type="GO" id="GO:0003700">
    <property type="term" value="F:DNA-binding transcription factor activity"/>
    <property type="evidence" value="ECO:0007669"/>
    <property type="project" value="InterPro"/>
</dbReference>
<reference evidence="6 7" key="1">
    <citation type="submission" date="2020-07" db="EMBL/GenBank/DDBJ databases">
        <title>Genomic Encyclopedia of Type Strains, Phase IV (KMG-V): Genome sequencing to study the core and pangenomes of soil and plant-associated prokaryotes.</title>
        <authorList>
            <person name="Whitman W."/>
        </authorList>
    </citation>
    <scope>NUCLEOTIDE SEQUENCE [LARGE SCALE GENOMIC DNA]</scope>
    <source>
        <strain evidence="6 7">SAS40</strain>
    </source>
</reference>
<sequence length="294" mass="30867">MRQFLAVAEALSFRKAAERLHMSQPPLSVAIRQLETELGVALFDRHSTGVSLTPAGCTYQRECLRLVTLAEQAVARTRAVAQGGAGEVRVGFISSAMIEFLPKVLVAFRAAHSGVRLKLVEGISIDVARMVELGQVDVGLLSPPVTFAAAMRQDALLSDCLVAVLPVDHPLAASPHIALSALKNEPFVSFTAARVASFHHRIVAACMEQGFEPDIVQEATQVYTILSLVAGGMGVALLPSATASLRHPGVVHVPISDASTLLRTQIDAVTLDGPIAAAARAFLDVAKAVAASAG</sequence>
<dbReference type="EMBL" id="JACBYR010000002">
    <property type="protein sequence ID" value="NYE84900.1"/>
    <property type="molecule type" value="Genomic_DNA"/>
</dbReference>
<dbReference type="RefSeq" id="WP_179588931.1">
    <property type="nucleotide sequence ID" value="NZ_JACBYR010000002.1"/>
</dbReference>
<name>A0A7Y9LPT2_9BURK</name>
<keyword evidence="2" id="KW-0805">Transcription regulation</keyword>
<evidence type="ECO:0000259" key="5">
    <source>
        <dbReference type="PROSITE" id="PS50931"/>
    </source>
</evidence>
<dbReference type="CDD" id="cd08414">
    <property type="entry name" value="PBP2_LTTR_aromatics_like"/>
    <property type="match status" value="1"/>
</dbReference>
<dbReference type="InterPro" id="IPR036390">
    <property type="entry name" value="WH_DNA-bd_sf"/>
</dbReference>
<dbReference type="GO" id="GO:0032993">
    <property type="term" value="C:protein-DNA complex"/>
    <property type="evidence" value="ECO:0007669"/>
    <property type="project" value="TreeGrafter"/>
</dbReference>
<evidence type="ECO:0000256" key="4">
    <source>
        <dbReference type="ARBA" id="ARBA00023163"/>
    </source>
</evidence>
<evidence type="ECO:0000313" key="6">
    <source>
        <dbReference type="EMBL" id="NYE84900.1"/>
    </source>
</evidence>
<evidence type="ECO:0000256" key="2">
    <source>
        <dbReference type="ARBA" id="ARBA00023015"/>
    </source>
</evidence>
<dbReference type="PANTHER" id="PTHR30346">
    <property type="entry name" value="TRANSCRIPTIONAL DUAL REGULATOR HCAR-RELATED"/>
    <property type="match status" value="1"/>
</dbReference>
<dbReference type="SUPFAM" id="SSF53850">
    <property type="entry name" value="Periplasmic binding protein-like II"/>
    <property type="match status" value="1"/>
</dbReference>
<evidence type="ECO:0000313" key="7">
    <source>
        <dbReference type="Proteomes" id="UP000542125"/>
    </source>
</evidence>
<comment type="similarity">
    <text evidence="1">Belongs to the LysR transcriptional regulatory family.</text>
</comment>
<dbReference type="PANTHER" id="PTHR30346:SF0">
    <property type="entry name" value="HCA OPERON TRANSCRIPTIONAL ACTIVATOR HCAR"/>
    <property type="match status" value="1"/>
</dbReference>
<dbReference type="Gene3D" id="1.10.10.10">
    <property type="entry name" value="Winged helix-like DNA-binding domain superfamily/Winged helix DNA-binding domain"/>
    <property type="match status" value="1"/>
</dbReference>
<dbReference type="Gene3D" id="3.40.190.10">
    <property type="entry name" value="Periplasmic binding protein-like II"/>
    <property type="match status" value="2"/>
</dbReference>
<proteinExistence type="inferred from homology"/>
<dbReference type="Pfam" id="PF00126">
    <property type="entry name" value="HTH_1"/>
    <property type="match status" value="1"/>
</dbReference>